<organism evidence="1 2">
    <name type="scientific">Kordia periserrulae</name>
    <dbReference type="NCBI Taxonomy" id="701523"/>
    <lineage>
        <taxon>Bacteria</taxon>
        <taxon>Pseudomonadati</taxon>
        <taxon>Bacteroidota</taxon>
        <taxon>Flavobacteriia</taxon>
        <taxon>Flavobacteriales</taxon>
        <taxon>Flavobacteriaceae</taxon>
        <taxon>Kordia</taxon>
    </lineage>
</organism>
<evidence type="ECO:0000313" key="1">
    <source>
        <dbReference type="EMBL" id="PTX60854.1"/>
    </source>
</evidence>
<gene>
    <name evidence="1" type="ORF">C8N46_1058</name>
</gene>
<reference evidence="1 2" key="1">
    <citation type="submission" date="2018-04" db="EMBL/GenBank/DDBJ databases">
        <title>Genomic Encyclopedia of Archaeal and Bacterial Type Strains, Phase II (KMG-II): from individual species to whole genera.</title>
        <authorList>
            <person name="Goeker M."/>
        </authorList>
    </citation>
    <scope>NUCLEOTIDE SEQUENCE [LARGE SCALE GENOMIC DNA]</scope>
    <source>
        <strain evidence="1 2">DSM 25731</strain>
    </source>
</reference>
<dbReference type="Proteomes" id="UP000244090">
    <property type="component" value="Unassembled WGS sequence"/>
</dbReference>
<protein>
    <submittedName>
        <fullName evidence="1">Uncharacterized protein</fullName>
    </submittedName>
</protein>
<dbReference type="AlphaFoldDB" id="A0A2T6BXQ6"/>
<comment type="caution">
    <text evidence="1">The sequence shown here is derived from an EMBL/GenBank/DDBJ whole genome shotgun (WGS) entry which is preliminary data.</text>
</comment>
<evidence type="ECO:0000313" key="2">
    <source>
        <dbReference type="Proteomes" id="UP000244090"/>
    </source>
</evidence>
<dbReference type="RefSeq" id="WP_108114988.1">
    <property type="nucleotide sequence ID" value="NZ_QBKT01000005.1"/>
</dbReference>
<accession>A0A2T6BXQ6</accession>
<keyword evidence="2" id="KW-1185">Reference proteome</keyword>
<name>A0A2T6BXQ6_9FLAO</name>
<dbReference type="EMBL" id="QBKT01000005">
    <property type="protein sequence ID" value="PTX60854.1"/>
    <property type="molecule type" value="Genomic_DNA"/>
</dbReference>
<sequence length="64" mass="7131">MKKKNLKHLVFTKKTVANVSAINGGANDRTEELPIRTTTIIPTATRKPFSAKYSNCESACFECR</sequence>
<proteinExistence type="predicted"/>